<keyword evidence="3" id="KW-1185">Reference proteome</keyword>
<dbReference type="Gene3D" id="3.40.50.1820">
    <property type="entry name" value="alpha/beta hydrolase"/>
    <property type="match status" value="1"/>
</dbReference>
<dbReference type="InterPro" id="IPR005152">
    <property type="entry name" value="Lipase_secreted"/>
</dbReference>
<feature type="chain" id="PRO_5032348477" evidence="1">
    <location>
        <begin position="30"/>
        <end position="429"/>
    </location>
</feature>
<comment type="caution">
    <text evidence="2">The sequence shown here is derived from an EMBL/GenBank/DDBJ whole genome shotgun (WGS) entry which is preliminary data.</text>
</comment>
<dbReference type="GO" id="GO:0004806">
    <property type="term" value="F:triacylglycerol lipase activity"/>
    <property type="evidence" value="ECO:0007669"/>
    <property type="project" value="InterPro"/>
</dbReference>
<dbReference type="InterPro" id="IPR029058">
    <property type="entry name" value="AB_hydrolase_fold"/>
</dbReference>
<dbReference type="GO" id="GO:0016042">
    <property type="term" value="P:lipid catabolic process"/>
    <property type="evidence" value="ECO:0007669"/>
    <property type="project" value="InterPro"/>
</dbReference>
<gene>
    <name evidence="2" type="ORF">FHU29_000027</name>
</gene>
<dbReference type="SUPFAM" id="SSF53474">
    <property type="entry name" value="alpha/beta-Hydrolases"/>
    <property type="match status" value="1"/>
</dbReference>
<proteinExistence type="predicted"/>
<dbReference type="Pfam" id="PF03583">
    <property type="entry name" value="LIP"/>
    <property type="match status" value="1"/>
</dbReference>
<evidence type="ECO:0000256" key="1">
    <source>
        <dbReference type="SAM" id="SignalP"/>
    </source>
</evidence>
<accession>A0A839RHI3</accession>
<dbReference type="PIRSF" id="PIRSF029171">
    <property type="entry name" value="Esterase_LipA"/>
    <property type="match status" value="1"/>
</dbReference>
<name>A0A839RHI3_9ACTN</name>
<dbReference type="PANTHER" id="PTHR34853:SF1">
    <property type="entry name" value="LIPASE 5"/>
    <property type="match status" value="1"/>
</dbReference>
<dbReference type="AlphaFoldDB" id="A0A839RHI3"/>
<dbReference type="EMBL" id="JACHWS010000001">
    <property type="protein sequence ID" value="MBB3035593.1"/>
    <property type="molecule type" value="Genomic_DNA"/>
</dbReference>
<dbReference type="Proteomes" id="UP000567922">
    <property type="component" value="Unassembled WGS sequence"/>
</dbReference>
<dbReference type="Gene3D" id="1.10.260.130">
    <property type="match status" value="1"/>
</dbReference>
<organism evidence="2 3">
    <name type="scientific">Hoyosella altamirensis</name>
    <dbReference type="NCBI Taxonomy" id="616997"/>
    <lineage>
        <taxon>Bacteria</taxon>
        <taxon>Bacillati</taxon>
        <taxon>Actinomycetota</taxon>
        <taxon>Actinomycetes</taxon>
        <taxon>Mycobacteriales</taxon>
        <taxon>Hoyosellaceae</taxon>
        <taxon>Hoyosella</taxon>
    </lineage>
</organism>
<keyword evidence="1" id="KW-0732">Signal</keyword>
<sequence length="429" mass="45327">MMSRIRANRVLLACSAALMVLVSGSPAVAQNAPSPGFYEPPSPLAASSPGEIIRTEPSPLLLEIPSPDGLIPAEATRFMYQSTDTHGAPVAVTGTYLDPAAPWPGPGPRPLISMAPGTQGQGDQCAPSKLLSQLIHFDYPLDLRGEYELPFMTAMLAQGIAVVMTDYQGLGTPGHHTYVNRKAQGHAVLDAVRAAQRLPGTKISSGGPVALWGYSQGGGASASAAELHASYAPELDIKGAYVGAPPADLAEVLQVVDGTILTGVIGYAINGFSQAYPEIRPIVDNEVNEVGRSVLNEVAGQCVAETALRFGFQQTRDYTRSGEPLSVILDRYEEVRAILADQRLGSIAPTVPVLIQSGTADDIVPAHQVRQLAREWCSQDATVELSPNELPPIIPGLAVNHAVPYLAGIGESIEFINARFADRPVRSTC</sequence>
<reference evidence="2 3" key="1">
    <citation type="submission" date="2020-08" db="EMBL/GenBank/DDBJ databases">
        <title>Sequencing the genomes of 1000 actinobacteria strains.</title>
        <authorList>
            <person name="Klenk H.-P."/>
        </authorList>
    </citation>
    <scope>NUCLEOTIDE SEQUENCE [LARGE SCALE GENOMIC DNA]</scope>
    <source>
        <strain evidence="2 3">DSM 45258</strain>
    </source>
</reference>
<evidence type="ECO:0000313" key="2">
    <source>
        <dbReference type="EMBL" id="MBB3035593.1"/>
    </source>
</evidence>
<evidence type="ECO:0000313" key="3">
    <source>
        <dbReference type="Proteomes" id="UP000567922"/>
    </source>
</evidence>
<feature type="signal peptide" evidence="1">
    <location>
        <begin position="1"/>
        <end position="29"/>
    </location>
</feature>
<dbReference type="PANTHER" id="PTHR34853">
    <property type="match status" value="1"/>
</dbReference>
<protein>
    <submittedName>
        <fullName evidence="2">Pimeloyl-ACP methyl ester carboxylesterase</fullName>
    </submittedName>
</protein>